<keyword evidence="2" id="KW-1185">Reference proteome</keyword>
<dbReference type="Proteomes" id="UP000031258">
    <property type="component" value="Unassembled WGS sequence"/>
</dbReference>
<accession>A0A0C1R0E7</accession>
<name>A0A0C1R0E7_9RICK</name>
<evidence type="ECO:0000313" key="1">
    <source>
        <dbReference type="EMBL" id="KIE05785.1"/>
    </source>
</evidence>
<reference evidence="1 2" key="1">
    <citation type="submission" date="2014-11" db="EMBL/GenBank/DDBJ databases">
        <title>A Rickettsiales Symbiont of Amoebae With Ancient Features.</title>
        <authorList>
            <person name="Schulz F."/>
            <person name="Martijn J."/>
            <person name="Wascher F."/>
            <person name="Kostanjsek R."/>
            <person name="Ettema T.J."/>
            <person name="Horn M."/>
        </authorList>
    </citation>
    <scope>NUCLEOTIDE SEQUENCE [LARGE SCALE GENOMIC DNA]</scope>
    <source>
        <strain evidence="1 2">UWC36</strain>
    </source>
</reference>
<proteinExistence type="predicted"/>
<organism evidence="1 2">
    <name type="scientific">Candidatus Jidaibacter acanthamoebae</name>
    <dbReference type="NCBI Taxonomy" id="86105"/>
    <lineage>
        <taxon>Bacteria</taxon>
        <taxon>Pseudomonadati</taxon>
        <taxon>Pseudomonadota</taxon>
        <taxon>Alphaproteobacteria</taxon>
        <taxon>Rickettsiales</taxon>
        <taxon>Candidatus Midichloriaceae</taxon>
        <taxon>Candidatus Jidaibacter</taxon>
    </lineage>
</organism>
<comment type="caution">
    <text evidence="1">The sequence shown here is derived from an EMBL/GenBank/DDBJ whole genome shotgun (WGS) entry which is preliminary data.</text>
</comment>
<dbReference type="AlphaFoldDB" id="A0A0C1R0E7"/>
<evidence type="ECO:0000313" key="2">
    <source>
        <dbReference type="Proteomes" id="UP000031258"/>
    </source>
</evidence>
<sequence length="45" mass="5452">MKKRSKSKVKYKINNWKEYNQFLKNRGPLTVWIGGRYRAVMVCCK</sequence>
<dbReference type="EMBL" id="JSWE01000070">
    <property type="protein sequence ID" value="KIE05785.1"/>
    <property type="molecule type" value="Genomic_DNA"/>
</dbReference>
<protein>
    <submittedName>
        <fullName evidence="1">Uncharacterized protein</fullName>
    </submittedName>
</protein>
<gene>
    <name evidence="1" type="ORF">NF27_CT00010</name>
</gene>